<proteinExistence type="predicted"/>
<keyword evidence="2" id="KW-0479">Metal-binding</keyword>
<dbReference type="PANTHER" id="PTHR13096">
    <property type="entry name" value="MINA53 MYC INDUCED NUCLEAR ANTIGEN"/>
    <property type="match status" value="1"/>
</dbReference>
<dbReference type="Proteomes" id="UP001501585">
    <property type="component" value="Unassembled WGS sequence"/>
</dbReference>
<gene>
    <name evidence="5" type="ORF">GCM10009799_10150</name>
</gene>
<keyword evidence="6" id="KW-1185">Reference proteome</keyword>
<organism evidence="5 6">
    <name type="scientific">Nocardiopsis rhodophaea</name>
    <dbReference type="NCBI Taxonomy" id="280238"/>
    <lineage>
        <taxon>Bacteria</taxon>
        <taxon>Bacillati</taxon>
        <taxon>Actinomycetota</taxon>
        <taxon>Actinomycetes</taxon>
        <taxon>Streptosporangiales</taxon>
        <taxon>Nocardiopsidaceae</taxon>
        <taxon>Nocardiopsis</taxon>
    </lineage>
</organism>
<dbReference type="Pfam" id="PF08007">
    <property type="entry name" value="JmjC_2"/>
    <property type="match status" value="1"/>
</dbReference>
<evidence type="ECO:0000313" key="5">
    <source>
        <dbReference type="EMBL" id="GAA1986617.1"/>
    </source>
</evidence>
<dbReference type="Gene3D" id="2.60.120.650">
    <property type="entry name" value="Cupin"/>
    <property type="match status" value="1"/>
</dbReference>
<feature type="domain" description="JmjC" evidence="4">
    <location>
        <begin position="82"/>
        <end position="246"/>
    </location>
</feature>
<evidence type="ECO:0000256" key="3">
    <source>
        <dbReference type="ARBA" id="ARBA00023004"/>
    </source>
</evidence>
<dbReference type="PROSITE" id="PS51184">
    <property type="entry name" value="JMJC"/>
    <property type="match status" value="1"/>
</dbReference>
<evidence type="ECO:0000256" key="2">
    <source>
        <dbReference type="ARBA" id="ARBA00022723"/>
    </source>
</evidence>
<evidence type="ECO:0000259" key="4">
    <source>
        <dbReference type="PROSITE" id="PS51184"/>
    </source>
</evidence>
<comment type="caution">
    <text evidence="5">The sequence shown here is derived from an EMBL/GenBank/DDBJ whole genome shotgun (WGS) entry which is preliminary data.</text>
</comment>
<keyword evidence="3" id="KW-0408">Iron</keyword>
<dbReference type="SUPFAM" id="SSF51197">
    <property type="entry name" value="Clavaminate synthase-like"/>
    <property type="match status" value="1"/>
</dbReference>
<dbReference type="InterPro" id="IPR003347">
    <property type="entry name" value="JmjC_dom"/>
</dbReference>
<evidence type="ECO:0000313" key="6">
    <source>
        <dbReference type="Proteomes" id="UP001501585"/>
    </source>
</evidence>
<dbReference type="InterPro" id="IPR039994">
    <property type="entry name" value="NO66-like"/>
</dbReference>
<sequence length="406" mass="44077">MEHRLVTSIEKALDWNGPGFVGVIFARGTLADPDLLSRLMTPYRLLEIIQRRHLSNPQLRCYAEGQEMHPSGYLSTVVNRRRQAVQQGDMAALGAILNNGGTVVLDSVDFFDPVMEVACRALGWWSGELVSANCYLAVGDTDGFHLHWDDHDVIAVQLSGEKSWEVRGPSRPVPMHRDAEQNIEPSDDLIWSGTMAAGDVMHIPRGWWHTATRLGSGSEGHSLHVTFGITKRTGITWINFLSDAARADREFRTDLESSRNPIHDERLLSKVTDLARANPPSRYLDRLRVSTSPQRHMPLVTAFGDLEAMSVVAVTEFPPDITVAGGAVQVSAGGKRLTFHTRAESALRALLSGQPVDLTSGSAALVAVAAQLIKEGLCAPLTEGLSSGYTGLVPSATFSGGQPNSV</sequence>
<accession>A0ABP5DUL5</accession>
<dbReference type="EMBL" id="BAAAPC010000003">
    <property type="protein sequence ID" value="GAA1986617.1"/>
    <property type="molecule type" value="Genomic_DNA"/>
</dbReference>
<name>A0ABP5DUL5_9ACTN</name>
<dbReference type="RefSeq" id="WP_344160430.1">
    <property type="nucleotide sequence ID" value="NZ_BAAAPC010000003.1"/>
</dbReference>
<dbReference type="PANTHER" id="PTHR13096:SF8">
    <property type="entry name" value="RIBOSOMAL OXYGENASE 1"/>
    <property type="match status" value="1"/>
</dbReference>
<evidence type="ECO:0000256" key="1">
    <source>
        <dbReference type="ARBA" id="ARBA00001954"/>
    </source>
</evidence>
<protein>
    <recommendedName>
        <fullName evidence="4">JmjC domain-containing protein</fullName>
    </recommendedName>
</protein>
<reference evidence="6" key="1">
    <citation type="journal article" date="2019" name="Int. J. Syst. Evol. Microbiol.">
        <title>The Global Catalogue of Microorganisms (GCM) 10K type strain sequencing project: providing services to taxonomists for standard genome sequencing and annotation.</title>
        <authorList>
            <consortium name="The Broad Institute Genomics Platform"/>
            <consortium name="The Broad Institute Genome Sequencing Center for Infectious Disease"/>
            <person name="Wu L."/>
            <person name="Ma J."/>
        </authorList>
    </citation>
    <scope>NUCLEOTIDE SEQUENCE [LARGE SCALE GENOMIC DNA]</scope>
    <source>
        <strain evidence="6">JCM 15313</strain>
    </source>
</reference>
<comment type="cofactor">
    <cofactor evidence="1">
        <name>Fe(2+)</name>
        <dbReference type="ChEBI" id="CHEBI:29033"/>
    </cofactor>
</comment>